<keyword evidence="1" id="KW-1185">Reference proteome</keyword>
<organism evidence="1 2">
    <name type="scientific">Ditylenchus dipsaci</name>
    <dbReference type="NCBI Taxonomy" id="166011"/>
    <lineage>
        <taxon>Eukaryota</taxon>
        <taxon>Metazoa</taxon>
        <taxon>Ecdysozoa</taxon>
        <taxon>Nematoda</taxon>
        <taxon>Chromadorea</taxon>
        <taxon>Rhabditida</taxon>
        <taxon>Tylenchina</taxon>
        <taxon>Tylenchomorpha</taxon>
        <taxon>Sphaerularioidea</taxon>
        <taxon>Anguinidae</taxon>
        <taxon>Anguininae</taxon>
        <taxon>Ditylenchus</taxon>
    </lineage>
</organism>
<accession>A0A915CMZ8</accession>
<dbReference type="AlphaFoldDB" id="A0A915CMZ8"/>
<reference evidence="2" key="1">
    <citation type="submission" date="2022-11" db="UniProtKB">
        <authorList>
            <consortium name="WormBaseParasite"/>
        </authorList>
    </citation>
    <scope>IDENTIFICATION</scope>
</reference>
<evidence type="ECO:0000313" key="1">
    <source>
        <dbReference type="Proteomes" id="UP000887574"/>
    </source>
</evidence>
<dbReference type="Proteomes" id="UP000887574">
    <property type="component" value="Unplaced"/>
</dbReference>
<proteinExistence type="predicted"/>
<evidence type="ECO:0000313" key="2">
    <source>
        <dbReference type="WBParaSite" id="jg10332"/>
    </source>
</evidence>
<name>A0A915CMZ8_9BILA</name>
<sequence>MYFSANERCLSDYNEEGQLISAAAIALRDTFAMDKISTIKWLACSRLIKNWSLCAKCGDVVDYMAKIREACDYYCDHQPLIGGEGKIFYCSLPYFSDFFGEIIETDESAFSRPKHHRRAPKGGHSRWMFGGIERGEGGKQSGLIVVERKISIRKFVLAYFLEQCCSVMNIQPTFVSEVICLNINI</sequence>
<dbReference type="WBParaSite" id="jg10332">
    <property type="protein sequence ID" value="jg10332"/>
    <property type="gene ID" value="jg10332"/>
</dbReference>
<protein>
    <submittedName>
        <fullName evidence="2">Transposase</fullName>
    </submittedName>
</protein>